<name>A0A0U1MBB5_TALIS</name>
<evidence type="ECO:0000256" key="1">
    <source>
        <dbReference type="SAM" id="MobiDB-lite"/>
    </source>
</evidence>
<dbReference type="EMBL" id="CVMT01000012">
    <property type="protein sequence ID" value="CRG92236.1"/>
    <property type="molecule type" value="Genomic_DNA"/>
</dbReference>
<dbReference type="PANTHER" id="PTHR42055:SF1">
    <property type="entry name" value="YALI0E03476P"/>
    <property type="match status" value="1"/>
</dbReference>
<keyword evidence="3" id="KW-1185">Reference proteome</keyword>
<accession>A0A0U1MBB5</accession>
<dbReference type="OrthoDB" id="5312133at2759"/>
<feature type="region of interest" description="Disordered" evidence="1">
    <location>
        <begin position="510"/>
        <end position="541"/>
    </location>
</feature>
<proteinExistence type="predicted"/>
<organism evidence="2 3">
    <name type="scientific">Talaromyces islandicus</name>
    <name type="common">Penicillium islandicum</name>
    <dbReference type="NCBI Taxonomy" id="28573"/>
    <lineage>
        <taxon>Eukaryota</taxon>
        <taxon>Fungi</taxon>
        <taxon>Dikarya</taxon>
        <taxon>Ascomycota</taxon>
        <taxon>Pezizomycotina</taxon>
        <taxon>Eurotiomycetes</taxon>
        <taxon>Eurotiomycetidae</taxon>
        <taxon>Eurotiales</taxon>
        <taxon>Trichocomaceae</taxon>
        <taxon>Talaromyces</taxon>
        <taxon>Talaromyces sect. Islandici</taxon>
    </lineage>
</organism>
<reference evidence="2 3" key="1">
    <citation type="submission" date="2015-04" db="EMBL/GenBank/DDBJ databases">
        <authorList>
            <person name="Syromyatnikov M.Y."/>
            <person name="Popov V.N."/>
        </authorList>
    </citation>
    <scope>NUCLEOTIDE SEQUENCE [LARGE SCALE GENOMIC DNA]</scope>
    <source>
        <strain evidence="2">WF-38-12</strain>
    </source>
</reference>
<sequence>MIAQRTTSLLAIVAIVGFILVIFSKSPTTQSDGTEQTVKFGPSRYIPTPPKISLEDLRHPFRPAAHKPPEQDHSTSGESKWYSDWKWLNPFSSSITLDEHRTVLPPLPARPAIYTFYEPNKDNDEAEQKADSELLLAWRRAWYAKGFRPVILSRAEALNNDLYQEFQLRMQQLKLDSGLELDFIKWLAWGNMGTGLFADLRCFPMARYDDDTFTFLRTGALPTHITRFDKLDRALFAGEKAVINDAIKAATQAMDKSKDSLPSSIVDLVPSELFKLEATNALAYYHSSTITSLYPKLAEKHVSSTASGRMTLVELINAHLHTTFLNSFPSGIAVLKPLPEHTTALIEPALHLAKSLVKCPPSELPSCPPNRPHCQLCDPASKPVPISQPQTFRNISSTYTIGALPHPYTLLSLQHSSEEVDVRYIRRETQRDPWLKEVTKDLLGDERGGSSRAVAFKEAVAGDPYIWRTFWMTVETFPAQPGQDLPPTLLDELEWYFGFKIPRDAIKKVEDKKPTEKDDKKPEDAQKGEDEAKKPEVEKDSPLEQEYKLIGKARELLGDKQASRINIRNVAEAWNLADVEVWRFVQAYRARSAVERAQFEEEEKNFVGVKST</sequence>
<dbReference type="OMA" id="TERDPWL"/>
<dbReference type="AlphaFoldDB" id="A0A0U1MBB5"/>
<evidence type="ECO:0000313" key="2">
    <source>
        <dbReference type="EMBL" id="CRG92236.1"/>
    </source>
</evidence>
<dbReference type="STRING" id="28573.A0A0U1MBB5"/>
<evidence type="ECO:0000313" key="3">
    <source>
        <dbReference type="Proteomes" id="UP000054383"/>
    </source>
</evidence>
<protein>
    <submittedName>
        <fullName evidence="2">Uncharacterized protein</fullName>
    </submittedName>
</protein>
<dbReference type="Proteomes" id="UP000054383">
    <property type="component" value="Unassembled WGS sequence"/>
</dbReference>
<dbReference type="PANTHER" id="PTHR42055">
    <property type="entry name" value="YALI0E03476P"/>
    <property type="match status" value="1"/>
</dbReference>
<gene>
    <name evidence="2" type="ORF">PISL3812_09293</name>
</gene>